<dbReference type="FunFam" id="3.40.605.10:FF:000010">
    <property type="entry name" value="N-succinylglutamate 5-semialdehyde dehydrogenase"/>
    <property type="match status" value="1"/>
</dbReference>
<dbReference type="FunFam" id="3.40.309.10:FF:000013">
    <property type="entry name" value="N-succinylglutamate 5-semialdehyde dehydrogenase"/>
    <property type="match status" value="1"/>
</dbReference>
<gene>
    <name evidence="6" type="primary">astD</name>
    <name evidence="9" type="ORF">ALO47_01508</name>
</gene>
<evidence type="ECO:0000256" key="4">
    <source>
        <dbReference type="ARBA" id="ARBA00060531"/>
    </source>
</evidence>
<evidence type="ECO:0000256" key="5">
    <source>
        <dbReference type="ARBA" id="ARBA00061706"/>
    </source>
</evidence>
<comment type="catalytic activity">
    <reaction evidence="6">
        <text>N-succinyl-L-glutamate 5-semialdehyde + NAD(+) + H2O = N-succinyl-L-glutamate + NADH + 2 H(+)</text>
        <dbReference type="Rhea" id="RHEA:10812"/>
        <dbReference type="ChEBI" id="CHEBI:15377"/>
        <dbReference type="ChEBI" id="CHEBI:15378"/>
        <dbReference type="ChEBI" id="CHEBI:57540"/>
        <dbReference type="ChEBI" id="CHEBI:57945"/>
        <dbReference type="ChEBI" id="CHEBI:58520"/>
        <dbReference type="ChEBI" id="CHEBI:58763"/>
        <dbReference type="EC" id="1.2.1.71"/>
    </reaction>
</comment>
<dbReference type="Gene3D" id="3.40.605.10">
    <property type="entry name" value="Aldehyde Dehydrogenase, Chain A, domain 1"/>
    <property type="match status" value="1"/>
</dbReference>
<dbReference type="InterPro" id="IPR016161">
    <property type="entry name" value="Ald_DH/histidinol_DH"/>
</dbReference>
<comment type="pathway">
    <text evidence="4 6">Amino-acid degradation; L-arginine degradation via AST pathway; L-glutamate and succinate from L-arginine: step 4/5.</text>
</comment>
<dbReference type="GO" id="GO:0019544">
    <property type="term" value="P:L-arginine catabolic process to L-glutamate"/>
    <property type="evidence" value="ECO:0007669"/>
    <property type="project" value="UniProtKB-UniRule"/>
</dbReference>
<comment type="similarity">
    <text evidence="5 6">Belongs to the aldehyde dehydrogenase family. AstD subfamily.</text>
</comment>
<dbReference type="Proteomes" id="UP000050554">
    <property type="component" value="Unassembled WGS sequence"/>
</dbReference>
<dbReference type="EMBL" id="LJRF01000184">
    <property type="protein sequence ID" value="KPY43793.1"/>
    <property type="molecule type" value="Genomic_DNA"/>
</dbReference>
<dbReference type="GO" id="GO:0043824">
    <property type="term" value="F:succinylglutamate-semialdehyde dehydrogenase activity"/>
    <property type="evidence" value="ECO:0007669"/>
    <property type="project" value="UniProtKB-EC"/>
</dbReference>
<keyword evidence="2 6" id="KW-0560">Oxidoreductase</keyword>
<dbReference type="HAMAP" id="MF_01174">
    <property type="entry name" value="Aldedh_AstD"/>
    <property type="match status" value="1"/>
</dbReference>
<sequence>MSTLYIAGAWQAGQGETITSLNPVTQQVLWSGQGATAGQVDLAMQAARQAFAGWARRSLQERIDVLEAFAARLKHHADDLARCIGEETGKPLWESATEVTTMVNKVAISVQSYRERTGEKSGPLGDATAVLRHKPHGVVAVFGPYNFPGHLPNGHIVPALLAGNTVLFKPSELTPKVAELTVKCWIEAGLPAGVLNLLQGDRETGIALAANPGIDGLFFTGSSRTGNALHQQFAGRPDKILALEMGGNNPLVVDEVQDVDAAVYTVIQSAFISAGQRCTCARRLLVPQGEWGDAFLARLVAVSETIEVGSFDQQPAPFMGSVISLDAALGLLDAQRILLAKGAVSLLEMRQPLAQSALLTPGIIDVTAVSERSDEELFGPLLQVIRYADFDAAIAEANDTHYGLAAGLLSDSEARYQQFWLESRAGIVNWNKQLTGAASSAPFGGVGASGNHRASAYYSADYCAYPVASLETGSLTLPATLTPGIRLS</sequence>
<comment type="function">
    <text evidence="6">Catalyzes the NAD-dependent reduction of succinylglutamate semialdehyde into succinylglutamate.</text>
</comment>
<feature type="active site" evidence="6">
    <location>
        <position position="278"/>
    </location>
</feature>
<dbReference type="InterPro" id="IPR029510">
    <property type="entry name" value="Ald_DH_CS_GLU"/>
</dbReference>
<evidence type="ECO:0000256" key="2">
    <source>
        <dbReference type="ARBA" id="ARBA00023002"/>
    </source>
</evidence>
<evidence type="ECO:0000313" key="9">
    <source>
        <dbReference type="EMBL" id="KPY43793.1"/>
    </source>
</evidence>
<dbReference type="SUPFAM" id="SSF53720">
    <property type="entry name" value="ALDH-like"/>
    <property type="match status" value="1"/>
</dbReference>
<dbReference type="NCBIfam" id="TIGR03240">
    <property type="entry name" value="arg_catab_astD"/>
    <property type="match status" value="1"/>
</dbReference>
<dbReference type="Gene3D" id="3.40.309.10">
    <property type="entry name" value="Aldehyde Dehydrogenase, Chain A, domain 2"/>
    <property type="match status" value="1"/>
</dbReference>
<protein>
    <recommendedName>
        <fullName evidence="6">N-succinylglutamate 5-semialdehyde dehydrogenase</fullName>
        <ecNumber evidence="6">1.2.1.71</ecNumber>
    </recommendedName>
    <alternativeName>
        <fullName evidence="6">Succinylglutamic semialdehyde dehydrogenase</fullName>
        <shortName evidence="6">SGSD</shortName>
    </alternativeName>
</protein>
<dbReference type="CDD" id="cd07095">
    <property type="entry name" value="ALDH_SGSD_AstD"/>
    <property type="match status" value="1"/>
</dbReference>
<feature type="domain" description="Aldehyde dehydrogenase" evidence="8">
    <location>
        <begin position="10"/>
        <end position="461"/>
    </location>
</feature>
<proteinExistence type="inferred from homology"/>
<dbReference type="PANTHER" id="PTHR11699">
    <property type="entry name" value="ALDEHYDE DEHYDROGENASE-RELATED"/>
    <property type="match status" value="1"/>
</dbReference>
<dbReference type="InterPro" id="IPR015590">
    <property type="entry name" value="Aldehyde_DH_dom"/>
</dbReference>
<dbReference type="InterPro" id="IPR017649">
    <property type="entry name" value="SuccinylGlu_semiald_DH_AstD"/>
</dbReference>
<keyword evidence="1 6" id="KW-0056">Arginine metabolism</keyword>
<dbReference type="GO" id="GO:0019545">
    <property type="term" value="P:L-arginine catabolic process to succinate"/>
    <property type="evidence" value="ECO:0007669"/>
    <property type="project" value="UniProtKB-UniRule"/>
</dbReference>
<dbReference type="InterPro" id="IPR016162">
    <property type="entry name" value="Ald_DH_N"/>
</dbReference>
<dbReference type="EC" id="1.2.1.71" evidence="6"/>
<comment type="caution">
    <text evidence="9">The sequence shown here is derived from an EMBL/GenBank/DDBJ whole genome shotgun (WGS) entry which is preliminary data.</text>
</comment>
<evidence type="ECO:0000256" key="6">
    <source>
        <dbReference type="HAMAP-Rule" id="MF_01174"/>
    </source>
</evidence>
<organism evidence="9 10">
    <name type="scientific">Pseudomonas syringae pv. ribicola</name>
    <dbReference type="NCBI Taxonomy" id="55398"/>
    <lineage>
        <taxon>Bacteria</taxon>
        <taxon>Pseudomonadati</taxon>
        <taxon>Pseudomonadota</taxon>
        <taxon>Gammaproteobacteria</taxon>
        <taxon>Pseudomonadales</taxon>
        <taxon>Pseudomonadaceae</taxon>
        <taxon>Pseudomonas</taxon>
    </lineage>
</organism>
<dbReference type="PROSITE" id="PS00687">
    <property type="entry name" value="ALDEHYDE_DEHYDR_GLU"/>
    <property type="match status" value="1"/>
</dbReference>
<evidence type="ECO:0000313" key="10">
    <source>
        <dbReference type="Proteomes" id="UP000050554"/>
    </source>
</evidence>
<evidence type="ECO:0000256" key="7">
    <source>
        <dbReference type="PROSITE-ProRule" id="PRU10007"/>
    </source>
</evidence>
<reference evidence="9 10" key="1">
    <citation type="submission" date="2015-09" db="EMBL/GenBank/DDBJ databases">
        <title>Genome announcement of multiple Pseudomonas syringae strains.</title>
        <authorList>
            <person name="Thakur S."/>
            <person name="Wang P.W."/>
            <person name="Gong Y."/>
            <person name="Weir B.S."/>
            <person name="Guttman D.S."/>
        </authorList>
    </citation>
    <scope>NUCLEOTIDE SEQUENCE [LARGE SCALE GENOMIC DNA]</scope>
    <source>
        <strain evidence="9 10">ICMP3882</strain>
    </source>
</reference>
<dbReference type="InterPro" id="IPR016163">
    <property type="entry name" value="Ald_DH_C"/>
</dbReference>
<dbReference type="UniPathway" id="UPA00185">
    <property type="reaction ID" value="UER00282"/>
</dbReference>
<dbReference type="NCBIfam" id="NF006992">
    <property type="entry name" value="PRK09457.1"/>
    <property type="match status" value="1"/>
</dbReference>
<dbReference type="PATRIC" id="fig|55398.3.peg.1893"/>
<dbReference type="PROSITE" id="PS00070">
    <property type="entry name" value="ALDEHYDE_DEHYDR_CYS"/>
    <property type="match status" value="1"/>
</dbReference>
<keyword evidence="3 6" id="KW-0520">NAD</keyword>
<dbReference type="Pfam" id="PF00171">
    <property type="entry name" value="Aldedh"/>
    <property type="match status" value="1"/>
</dbReference>
<accession>A0A0P9YDI8</accession>
<dbReference type="AlphaFoldDB" id="A0A0P9YDI8"/>
<evidence type="ECO:0000259" key="8">
    <source>
        <dbReference type="Pfam" id="PF00171"/>
    </source>
</evidence>
<dbReference type="InterPro" id="IPR016160">
    <property type="entry name" value="Ald_DH_CS_CYS"/>
</dbReference>
<evidence type="ECO:0000256" key="1">
    <source>
        <dbReference type="ARBA" id="ARBA00022503"/>
    </source>
</evidence>
<feature type="active site" evidence="6 7">
    <location>
        <position position="244"/>
    </location>
</feature>
<name>A0A0P9YDI8_PSESI</name>
<feature type="binding site" evidence="6">
    <location>
        <begin position="221"/>
        <end position="226"/>
    </location>
    <ligand>
        <name>NAD(+)</name>
        <dbReference type="ChEBI" id="CHEBI:57540"/>
    </ligand>
</feature>
<evidence type="ECO:0000256" key="3">
    <source>
        <dbReference type="ARBA" id="ARBA00023027"/>
    </source>
</evidence>